<dbReference type="STRING" id="402676.B6K867"/>
<dbReference type="PRINTS" id="PR00073">
    <property type="entry name" value="COPRGNOXDASE"/>
</dbReference>
<dbReference type="eggNOG" id="KOG1518">
    <property type="taxonomic scope" value="Eukaryota"/>
</dbReference>
<evidence type="ECO:0000256" key="1">
    <source>
        <dbReference type="ARBA" id="ARBA00005168"/>
    </source>
</evidence>
<comment type="similarity">
    <text evidence="2">Belongs to the aerobic coproporphyrinogen-III oxidase family.</text>
</comment>
<keyword evidence="6" id="KW-0350">Heme biosynthesis</keyword>
<keyword evidence="10" id="KW-1185">Reference proteome</keyword>
<dbReference type="EMBL" id="KE651167">
    <property type="protein sequence ID" value="EEB09721.1"/>
    <property type="molecule type" value="Genomic_DNA"/>
</dbReference>
<evidence type="ECO:0000256" key="3">
    <source>
        <dbReference type="ARBA" id="ARBA00011738"/>
    </source>
</evidence>
<keyword evidence="5" id="KW-0560">Oxidoreductase</keyword>
<dbReference type="EC" id="1.3.3.3" evidence="4"/>
<dbReference type="SUPFAM" id="SSF102886">
    <property type="entry name" value="Coproporphyrinogen III oxidase"/>
    <property type="match status" value="1"/>
</dbReference>
<dbReference type="InterPro" id="IPR036406">
    <property type="entry name" value="Coprogen_oxidase_aer_sf"/>
</dbReference>
<dbReference type="UniPathway" id="UPA00251">
    <property type="reaction ID" value="UER00322"/>
</dbReference>
<dbReference type="OrthoDB" id="15318at2759"/>
<evidence type="ECO:0000313" key="8">
    <source>
        <dbReference type="EMBL" id="EEB09721.1"/>
    </source>
</evidence>
<dbReference type="InterPro" id="IPR001260">
    <property type="entry name" value="Coprogen_oxidase_aer"/>
</dbReference>
<dbReference type="FunFam" id="3.40.1500.10:FF:000002">
    <property type="entry name" value="oxygen-dependent coproporphyrinogen-III oxidase, mitochondrial"/>
    <property type="match status" value="1"/>
</dbReference>
<dbReference type="HOGENOM" id="CLU_026169_0_0_1"/>
<organism evidence="8 10">
    <name type="scientific">Schizosaccharomyces japonicus (strain yFS275 / FY16936)</name>
    <name type="common">Fission yeast</name>
    <dbReference type="NCBI Taxonomy" id="402676"/>
    <lineage>
        <taxon>Eukaryota</taxon>
        <taxon>Fungi</taxon>
        <taxon>Dikarya</taxon>
        <taxon>Ascomycota</taxon>
        <taxon>Taphrinomycotina</taxon>
        <taxon>Schizosaccharomycetes</taxon>
        <taxon>Schizosaccharomycetales</taxon>
        <taxon>Schizosaccharomycetaceae</taxon>
        <taxon>Schizosaccharomyces</taxon>
    </lineage>
</organism>
<evidence type="ECO:0000313" key="9">
    <source>
        <dbReference type="JaponicusDB" id="SJAG_04944"/>
    </source>
</evidence>
<dbReference type="GO" id="GO:0005829">
    <property type="term" value="C:cytosol"/>
    <property type="evidence" value="ECO:0007669"/>
    <property type="project" value="EnsemblFungi"/>
</dbReference>
<dbReference type="JaponicusDB" id="SJAG_04944">
    <property type="gene designation" value="hem13"/>
</dbReference>
<dbReference type="AlphaFoldDB" id="B6K867"/>
<dbReference type="Proteomes" id="UP000001744">
    <property type="component" value="Unassembled WGS sequence"/>
</dbReference>
<name>B6K867_SCHJY</name>
<reference evidence="8 10" key="1">
    <citation type="journal article" date="2011" name="Science">
        <title>Comparative functional genomics of the fission yeasts.</title>
        <authorList>
            <person name="Rhind N."/>
            <person name="Chen Z."/>
            <person name="Yassour M."/>
            <person name="Thompson D.A."/>
            <person name="Haas B.J."/>
            <person name="Habib N."/>
            <person name="Wapinski I."/>
            <person name="Roy S."/>
            <person name="Lin M.F."/>
            <person name="Heiman D.I."/>
            <person name="Young S.K."/>
            <person name="Furuya K."/>
            <person name="Guo Y."/>
            <person name="Pidoux A."/>
            <person name="Chen H.M."/>
            <person name="Robbertse B."/>
            <person name="Goldberg J.M."/>
            <person name="Aoki K."/>
            <person name="Bayne E.H."/>
            <person name="Berlin A.M."/>
            <person name="Desjardins C.A."/>
            <person name="Dobbs E."/>
            <person name="Dukaj L."/>
            <person name="Fan L."/>
            <person name="FitzGerald M.G."/>
            <person name="French C."/>
            <person name="Gujja S."/>
            <person name="Hansen K."/>
            <person name="Keifenheim D."/>
            <person name="Levin J.Z."/>
            <person name="Mosher R.A."/>
            <person name="Mueller C.A."/>
            <person name="Pfiffner J."/>
            <person name="Priest M."/>
            <person name="Russ C."/>
            <person name="Smialowska A."/>
            <person name="Swoboda P."/>
            <person name="Sykes S.M."/>
            <person name="Vaughn M."/>
            <person name="Vengrova S."/>
            <person name="Yoder R."/>
            <person name="Zeng Q."/>
            <person name="Allshire R."/>
            <person name="Baulcombe D."/>
            <person name="Birren B.W."/>
            <person name="Brown W."/>
            <person name="Ekwall K."/>
            <person name="Kellis M."/>
            <person name="Leatherwood J."/>
            <person name="Levin H."/>
            <person name="Margalit H."/>
            <person name="Martienssen R."/>
            <person name="Nieduszynski C.A."/>
            <person name="Spatafora J.W."/>
            <person name="Friedman N."/>
            <person name="Dalgaard J.Z."/>
            <person name="Baumann P."/>
            <person name="Niki H."/>
            <person name="Regev A."/>
            <person name="Nusbaum C."/>
        </authorList>
    </citation>
    <scope>NUCLEOTIDE SEQUENCE [LARGE SCALE GENOMIC DNA]</scope>
    <source>
        <strain evidence="10">yFS275 / FY16936</strain>
    </source>
</reference>
<protein>
    <recommendedName>
        <fullName evidence="4">coproporphyrinogen oxidase</fullName>
        <ecNumber evidence="4">1.3.3.3</ecNumber>
    </recommendedName>
</protein>
<evidence type="ECO:0000256" key="5">
    <source>
        <dbReference type="ARBA" id="ARBA00023002"/>
    </source>
</evidence>
<evidence type="ECO:0000256" key="2">
    <source>
        <dbReference type="ARBA" id="ARBA00010644"/>
    </source>
</evidence>
<comment type="subunit">
    <text evidence="3">Homodimer.</text>
</comment>
<dbReference type="Pfam" id="PF01218">
    <property type="entry name" value="Coprogen_oxidas"/>
    <property type="match status" value="1"/>
</dbReference>
<dbReference type="GeneID" id="7050375"/>
<dbReference type="PIRSF" id="PIRSF000166">
    <property type="entry name" value="Coproporphyri_ox"/>
    <property type="match status" value="1"/>
</dbReference>
<dbReference type="RefSeq" id="XP_002176014.1">
    <property type="nucleotide sequence ID" value="XM_002175978.2"/>
</dbReference>
<dbReference type="PANTHER" id="PTHR10755">
    <property type="entry name" value="COPROPORPHYRINOGEN III OXIDASE, MITOCHONDRIAL"/>
    <property type="match status" value="1"/>
</dbReference>
<dbReference type="GO" id="GO:0005737">
    <property type="term" value="C:cytoplasm"/>
    <property type="evidence" value="ECO:0000318"/>
    <property type="project" value="GO_Central"/>
</dbReference>
<dbReference type="OMA" id="VHANWRY"/>
<gene>
    <name evidence="9" type="primary">hem13</name>
    <name evidence="8" type="ORF">SJAG_04944</name>
</gene>
<dbReference type="Gene3D" id="3.40.1500.10">
    <property type="entry name" value="Coproporphyrinogen III oxidase, aerobic"/>
    <property type="match status" value="1"/>
</dbReference>
<dbReference type="GO" id="GO:0004109">
    <property type="term" value="F:coproporphyrinogen oxidase activity"/>
    <property type="evidence" value="ECO:0000318"/>
    <property type="project" value="GO_Central"/>
</dbReference>
<proteinExistence type="inferred from homology"/>
<evidence type="ECO:0000256" key="4">
    <source>
        <dbReference type="ARBA" id="ARBA00012869"/>
    </source>
</evidence>
<accession>B6K867</accession>
<keyword evidence="7" id="KW-0627">Porphyrin biosynthesis</keyword>
<dbReference type="PANTHER" id="PTHR10755:SF0">
    <property type="entry name" value="OXYGEN-DEPENDENT COPROPORPHYRINOGEN-III OXIDASE, MITOCHONDRIAL"/>
    <property type="match status" value="1"/>
</dbReference>
<dbReference type="GO" id="GO:0006782">
    <property type="term" value="P:protoporphyrinogen IX biosynthetic process"/>
    <property type="evidence" value="ECO:0000318"/>
    <property type="project" value="GO_Central"/>
</dbReference>
<dbReference type="NCBIfam" id="NF003727">
    <property type="entry name" value="PRK05330.1"/>
    <property type="match status" value="1"/>
</dbReference>
<evidence type="ECO:0000313" key="10">
    <source>
        <dbReference type="Proteomes" id="UP000001744"/>
    </source>
</evidence>
<evidence type="ECO:0000256" key="6">
    <source>
        <dbReference type="ARBA" id="ARBA00023133"/>
    </source>
</evidence>
<comment type="pathway">
    <text evidence="1">Porphyrin-containing compound metabolism; protoporphyrin-IX biosynthesis; protoporphyrinogen-IX from coproporphyrinogen-III (O2 route): step 1/1.</text>
</comment>
<sequence length="308" mass="35856">MTNDMKDKMAQMILAVQQEIVAGLEKIDGQKFFQDKWTKENGGYGISCVIQDGNVFEKGGVNTSVVHGMLNQAAVQHMCDSHDGIDRTAVELPFYATGISMVLHPRNPMAPTTHLNYRYFELTNTDGKKVWWFGGGADLTPSVLFEEDAVHFHKVHKDVCDKHDPSYYPRFKKWCDEYFTIKHRKQMRGVGGIFFDDFNDKDAEEIFQFVKDCAYAFLPSYVPIMEKRKEMPFTEKDKEFQQVRRGYYVEFNIMYDRGTWFGLRAPEPRVESILMTLPLHASWRYQYKPTEPRHLALIDAASNPREWC</sequence>
<dbReference type="VEuPathDB" id="FungiDB:SJAG_04944"/>
<evidence type="ECO:0000256" key="7">
    <source>
        <dbReference type="ARBA" id="ARBA00023244"/>
    </source>
</evidence>